<feature type="region of interest" description="Disordered" evidence="1">
    <location>
        <begin position="1040"/>
        <end position="1127"/>
    </location>
</feature>
<proteinExistence type="predicted"/>
<organism evidence="3 4">
    <name type="scientific">Hyalella azteca</name>
    <name type="common">Amphipod</name>
    <dbReference type="NCBI Taxonomy" id="294128"/>
    <lineage>
        <taxon>Eukaryota</taxon>
        <taxon>Metazoa</taxon>
        <taxon>Ecdysozoa</taxon>
        <taxon>Arthropoda</taxon>
        <taxon>Crustacea</taxon>
        <taxon>Multicrustacea</taxon>
        <taxon>Malacostraca</taxon>
        <taxon>Eumalacostraca</taxon>
        <taxon>Peracarida</taxon>
        <taxon>Amphipoda</taxon>
        <taxon>Senticaudata</taxon>
        <taxon>Talitrida</taxon>
        <taxon>Talitroidea</taxon>
        <taxon>Hyalellidae</taxon>
        <taxon>Hyalella</taxon>
    </lineage>
</organism>
<feature type="compositionally biased region" description="Polar residues" evidence="1">
    <location>
        <begin position="459"/>
        <end position="472"/>
    </location>
</feature>
<gene>
    <name evidence="4" type="primary">LOC108678189</name>
</gene>
<dbReference type="AlphaFoldDB" id="A0A8B7P894"/>
<sequence length="1127" mass="125456">MDKKAKKCALIFCVLVSLLLGATLCSILLIQIAPSALTPGRQNRNVGANVPNSMQNVLPNSMQNVLPNSMQNVLPNSMQNVLPNSMQEDTEAWQFEISSGSEVTSGGDNGGSRPQTPVTINLSRKQSPTPSIVLRTRPDFNELRFRPLQQQLNDLWVANEMDDLTLLDRHKRLGKQNLPEVSHDSHRTRRQQKTRRIKALIDKKRRISQSVSRKDQFDNLNKPEARATDALDTGVEEPEMQISEFRDSSPPNDRAHALNGFLKIFNSVRKDRLVRDHVHSKLNNKIRKMSIKLKSNRISSSKSSKIIRVASEKKEENKLGFSSSLHAEINAQKIGGPESGARQDDSRRRTPYDQALILANSSDNFEQASLVRVLNSGTNDILHLTKLNPSASTMTDAMPEFDAMKQGRVRLKNSGTQSKRNDNPETKRQKRKKLRRKRLPRTYGSAAIGIQALKSSTLPDVQSTEPCTTPGIQTKEPCTIPGSLTTEPGSTLGIKTTEPGSTLGFVTIEPGITPGIQRVEPGTTPGLKIREPGSIPGLKTREPGSTLGIQSTIGPGLRSLVGSAGSPGDGACWTHDQCGERRLCFDGWCIRQRPDSEVRNAGSPTAELRQEHHGDLMNLNPLISRDPTRPKSVLTTNANNAKIVRKRIASKPNNPQETLKHGYNDVLTESEYQGLNSHVKNNNEDETSLGQVPDESKHKHKADLMKDSSELEGNDEILHPEDLSDSESKHKRLNTLDDPEKRFATKDALMPTRDKRRLRMSSESVLVGIAMTVSVLLVLMLVTACVCCCYYRQQNLNEEEQELILKPSLTNSMGEERCSHNNDSGGVRSRPPSYRSLAPPDYVQTRALMGDGPLSPSRSMRGRGIHAGMEAQSRGRKLEANGKRPSKHVTIEEINPFIRNEQIKTDAIHDRVENQSTKPDEKFAEDIHLVDPSARQDDNPGVQQMLKESNVTPEISSEKITKDIKTNKLESEDSGIIDGNEMRRNGQSDNSRESKVNRDIVKELAEILVSRRESCRKAGGVQTKVTAQLAYRGMEPKAKAATDAAHMTEENKLSQEETVYVSTDDSFSSYENDEMQARTDERQGKEIMPTEHIYEEVEEQRSHDSDVLGQESEPSAPLYENLPRQNS</sequence>
<feature type="compositionally biased region" description="Polar residues" evidence="1">
    <location>
        <begin position="1056"/>
        <end position="1070"/>
    </location>
</feature>
<feature type="compositionally biased region" description="Basic and acidic residues" evidence="1">
    <location>
        <begin position="980"/>
        <end position="997"/>
    </location>
</feature>
<dbReference type="OrthoDB" id="76173at2759"/>
<dbReference type="Proteomes" id="UP000694843">
    <property type="component" value="Unplaced"/>
</dbReference>
<evidence type="ECO:0000256" key="1">
    <source>
        <dbReference type="SAM" id="MobiDB-lite"/>
    </source>
</evidence>
<feature type="region of interest" description="Disordered" evidence="1">
    <location>
        <begin position="965"/>
        <end position="997"/>
    </location>
</feature>
<keyword evidence="2" id="KW-0472">Membrane</keyword>
<feature type="region of interest" description="Disordered" evidence="1">
    <location>
        <begin position="459"/>
        <end position="492"/>
    </location>
</feature>
<evidence type="ECO:0000313" key="4">
    <source>
        <dbReference type="RefSeq" id="XP_018022037.1"/>
    </source>
</evidence>
<feature type="compositionally biased region" description="Basic residues" evidence="1">
    <location>
        <begin position="428"/>
        <end position="440"/>
    </location>
</feature>
<feature type="compositionally biased region" description="Basic and acidic residues" evidence="1">
    <location>
        <begin position="1075"/>
        <end position="1106"/>
    </location>
</feature>
<dbReference type="GeneID" id="108678189"/>
<feature type="region of interest" description="Disordered" evidence="1">
    <location>
        <begin position="677"/>
        <end position="714"/>
    </location>
</feature>
<feature type="region of interest" description="Disordered" evidence="1">
    <location>
        <begin position="408"/>
        <end position="441"/>
    </location>
</feature>
<accession>A0A8B7P894</accession>
<feature type="transmembrane region" description="Helical" evidence="2">
    <location>
        <begin position="765"/>
        <end position="791"/>
    </location>
</feature>
<protein>
    <submittedName>
        <fullName evidence="4">Uncharacterized protein LOC108678189</fullName>
    </submittedName>
</protein>
<feature type="compositionally biased region" description="Basic and acidic residues" evidence="1">
    <location>
        <begin position="694"/>
        <end position="709"/>
    </location>
</feature>
<feature type="region of interest" description="Disordered" evidence="1">
    <location>
        <begin position="812"/>
        <end position="839"/>
    </location>
</feature>
<keyword evidence="2" id="KW-1133">Transmembrane helix</keyword>
<evidence type="ECO:0000313" key="3">
    <source>
        <dbReference type="Proteomes" id="UP000694843"/>
    </source>
</evidence>
<dbReference type="KEGG" id="hazt:108678189"/>
<feature type="region of interest" description="Disordered" evidence="1">
    <location>
        <begin position="100"/>
        <end position="128"/>
    </location>
</feature>
<reference evidence="4" key="1">
    <citation type="submission" date="2025-08" db="UniProtKB">
        <authorList>
            <consortium name="RefSeq"/>
        </authorList>
    </citation>
    <scope>IDENTIFICATION</scope>
    <source>
        <tissue evidence="4">Whole organism</tissue>
    </source>
</reference>
<feature type="compositionally biased region" description="Basic and acidic residues" evidence="1">
    <location>
        <begin position="1040"/>
        <end position="1055"/>
    </location>
</feature>
<feature type="region of interest" description="Disordered" evidence="1">
    <location>
        <begin position="329"/>
        <end position="349"/>
    </location>
</feature>
<feature type="region of interest" description="Disordered" evidence="1">
    <location>
        <begin position="513"/>
        <end position="544"/>
    </location>
</feature>
<keyword evidence="2" id="KW-0812">Transmembrane</keyword>
<name>A0A8B7P894_HYAAZ</name>
<evidence type="ECO:0000256" key="2">
    <source>
        <dbReference type="SAM" id="Phobius"/>
    </source>
</evidence>
<keyword evidence="3" id="KW-1185">Reference proteome</keyword>
<dbReference type="RefSeq" id="XP_018022037.1">
    <property type="nucleotide sequence ID" value="XM_018166548.2"/>
</dbReference>